<dbReference type="CDD" id="cd00637">
    <property type="entry name" value="7tm_classA_rhodopsin-like"/>
    <property type="match status" value="1"/>
</dbReference>
<comment type="similarity">
    <text evidence="8">Belongs to the G-protein coupled receptor 1 family.</text>
</comment>
<dbReference type="PROSITE" id="PS00237">
    <property type="entry name" value="G_PROTEIN_RECEP_F1_1"/>
    <property type="match status" value="1"/>
</dbReference>
<comment type="subcellular location">
    <subcellularLocation>
        <location evidence="1">Membrane</location>
        <topology evidence="1">Multi-pass membrane protein</topology>
    </subcellularLocation>
</comment>
<feature type="transmembrane region" description="Helical" evidence="10">
    <location>
        <begin position="326"/>
        <end position="343"/>
    </location>
</feature>
<dbReference type="GO" id="GO:0004930">
    <property type="term" value="F:G protein-coupled receptor activity"/>
    <property type="evidence" value="ECO:0007669"/>
    <property type="project" value="UniProtKB-KW"/>
</dbReference>
<name>A0ABD2LZJ3_9BILA</name>
<keyword evidence="3 10" id="KW-1133">Transmembrane helix</keyword>
<keyword evidence="4 8" id="KW-0297">G-protein coupled receptor</keyword>
<evidence type="ECO:0000256" key="2">
    <source>
        <dbReference type="ARBA" id="ARBA00022692"/>
    </source>
</evidence>
<feature type="domain" description="G-protein coupled receptors family 1 profile" evidence="11">
    <location>
        <begin position="65"/>
        <end position="383"/>
    </location>
</feature>
<evidence type="ECO:0000256" key="1">
    <source>
        <dbReference type="ARBA" id="ARBA00004141"/>
    </source>
</evidence>
<dbReference type="InterPro" id="IPR017452">
    <property type="entry name" value="GPCR_Rhodpsn_7TM"/>
</dbReference>
<protein>
    <recommendedName>
        <fullName evidence="11">G-protein coupled receptors family 1 profile domain-containing protein</fullName>
    </recommendedName>
</protein>
<sequence length="548" mass="61191">MNLSFTAATTLSNFTLSNAAEEPTISFSVPSADDAADAREMQARATIKLVFCIAYAILFLLGSLGNGLVIVMICNVLSTLSRNRRKTSRKMLMASAEHVFIYVLGLSIVDLFVILHLPLLIFEMREGQWPFGEFMCKLYWFGESVNKLLSSFLMTVLSWDRYLAVCSPIKSMKMRTNSVAITVLISCSAFATLLLYPVLKEATVLRVNKLTGLRLHTDDDGGSRDNSRGGHGEERNSFQSESERYSEPFVVEQQPIVHKCVFDTNSPLFMLYTFGVGFLVPALLITFFYLRVILKLRADAISVRKHSDGQNWALSSARFHKVTKRIVAVILFYFLCWTPYWTLNIMSQFGIIIVSWSTLTLSSVFFIAHLLVCFNSAANPVLYALINRELRQQNAQALQKRRRSLNVATNNAKGFIEKQFPTAPVRKEQQRGASVGFSDDSHQRLLKIIGMKKGPKATDNDKMLEKNDRSFSNSAPALFPPFYANCKRGRRLFSCNGHFLHPFGGGGGQKKSGGPLSEWKETEEGEGEGEEGSELDSVATGSMGDAFL</sequence>
<feature type="region of interest" description="Disordered" evidence="9">
    <location>
        <begin position="503"/>
        <end position="548"/>
    </location>
</feature>
<dbReference type="Proteomes" id="UP001620626">
    <property type="component" value="Unassembled WGS sequence"/>
</dbReference>
<keyword evidence="13" id="KW-1185">Reference proteome</keyword>
<dbReference type="PANTHER" id="PTHR10489:SF932">
    <property type="entry name" value="G-PROTEIN COUPLED RECEPTORS FAMILY 1 PROFILE DOMAIN-CONTAINING PROTEIN"/>
    <property type="match status" value="1"/>
</dbReference>
<evidence type="ECO:0000256" key="8">
    <source>
        <dbReference type="RuleBase" id="RU000688"/>
    </source>
</evidence>
<feature type="transmembrane region" description="Helical" evidence="10">
    <location>
        <begin position="269"/>
        <end position="290"/>
    </location>
</feature>
<dbReference type="AlphaFoldDB" id="A0ABD2LZJ3"/>
<dbReference type="EMBL" id="JBICBT010000207">
    <property type="protein sequence ID" value="KAL3120629.1"/>
    <property type="molecule type" value="Genomic_DNA"/>
</dbReference>
<accession>A0ABD2LZJ3</accession>
<comment type="caution">
    <text evidence="12">The sequence shown here is derived from an EMBL/GenBank/DDBJ whole genome shotgun (WGS) entry which is preliminary data.</text>
</comment>
<organism evidence="12 13">
    <name type="scientific">Heterodera trifolii</name>
    <dbReference type="NCBI Taxonomy" id="157864"/>
    <lineage>
        <taxon>Eukaryota</taxon>
        <taxon>Metazoa</taxon>
        <taxon>Ecdysozoa</taxon>
        <taxon>Nematoda</taxon>
        <taxon>Chromadorea</taxon>
        <taxon>Rhabditida</taxon>
        <taxon>Tylenchina</taxon>
        <taxon>Tylenchomorpha</taxon>
        <taxon>Tylenchoidea</taxon>
        <taxon>Heteroderidae</taxon>
        <taxon>Heteroderinae</taxon>
        <taxon>Heterodera</taxon>
    </lineage>
</organism>
<dbReference type="GO" id="GO:0016020">
    <property type="term" value="C:membrane"/>
    <property type="evidence" value="ECO:0007669"/>
    <property type="project" value="UniProtKB-SubCell"/>
</dbReference>
<dbReference type="SUPFAM" id="SSF81321">
    <property type="entry name" value="Family A G protein-coupled receptor-like"/>
    <property type="match status" value="1"/>
</dbReference>
<feature type="region of interest" description="Disordered" evidence="9">
    <location>
        <begin position="218"/>
        <end position="246"/>
    </location>
</feature>
<proteinExistence type="inferred from homology"/>
<dbReference type="Pfam" id="PF00001">
    <property type="entry name" value="7tm_1"/>
    <property type="match status" value="2"/>
</dbReference>
<dbReference type="PANTHER" id="PTHR10489">
    <property type="entry name" value="CELL ADHESION MOLECULE"/>
    <property type="match status" value="1"/>
</dbReference>
<feature type="transmembrane region" description="Helical" evidence="10">
    <location>
        <begin position="139"/>
        <end position="159"/>
    </location>
</feature>
<dbReference type="PROSITE" id="PS50262">
    <property type="entry name" value="G_PROTEIN_RECEP_F1_2"/>
    <property type="match status" value="1"/>
</dbReference>
<dbReference type="PRINTS" id="PR00237">
    <property type="entry name" value="GPCRRHODOPSN"/>
</dbReference>
<keyword evidence="7 8" id="KW-0807">Transducer</keyword>
<evidence type="ECO:0000256" key="3">
    <source>
        <dbReference type="ARBA" id="ARBA00022989"/>
    </source>
</evidence>
<keyword evidence="5 10" id="KW-0472">Membrane</keyword>
<feature type="transmembrane region" description="Helical" evidence="10">
    <location>
        <begin position="99"/>
        <end position="119"/>
    </location>
</feature>
<feature type="transmembrane region" description="Helical" evidence="10">
    <location>
        <begin position="53"/>
        <end position="78"/>
    </location>
</feature>
<evidence type="ECO:0000313" key="12">
    <source>
        <dbReference type="EMBL" id="KAL3120629.1"/>
    </source>
</evidence>
<keyword evidence="6 8" id="KW-0675">Receptor</keyword>
<evidence type="ECO:0000256" key="4">
    <source>
        <dbReference type="ARBA" id="ARBA00023040"/>
    </source>
</evidence>
<reference evidence="12 13" key="1">
    <citation type="submission" date="2024-10" db="EMBL/GenBank/DDBJ databases">
        <authorList>
            <person name="Kim D."/>
        </authorList>
    </citation>
    <scope>NUCLEOTIDE SEQUENCE [LARGE SCALE GENOMIC DNA]</scope>
    <source>
        <strain evidence="12">BH-2024</strain>
    </source>
</reference>
<dbReference type="Gene3D" id="1.20.1070.10">
    <property type="entry name" value="Rhodopsin 7-helix transmembrane proteins"/>
    <property type="match status" value="1"/>
</dbReference>
<feature type="transmembrane region" description="Helical" evidence="10">
    <location>
        <begin position="179"/>
        <end position="199"/>
    </location>
</feature>
<dbReference type="SMART" id="SM01381">
    <property type="entry name" value="7TM_GPCR_Srsx"/>
    <property type="match status" value="1"/>
</dbReference>
<evidence type="ECO:0000259" key="11">
    <source>
        <dbReference type="PROSITE" id="PS50262"/>
    </source>
</evidence>
<keyword evidence="2 8" id="KW-0812">Transmembrane</keyword>
<evidence type="ECO:0000256" key="5">
    <source>
        <dbReference type="ARBA" id="ARBA00023136"/>
    </source>
</evidence>
<dbReference type="InterPro" id="IPR050119">
    <property type="entry name" value="CCR1-9-like"/>
</dbReference>
<evidence type="ECO:0000256" key="6">
    <source>
        <dbReference type="ARBA" id="ARBA00023170"/>
    </source>
</evidence>
<evidence type="ECO:0000256" key="10">
    <source>
        <dbReference type="SAM" id="Phobius"/>
    </source>
</evidence>
<dbReference type="InterPro" id="IPR000276">
    <property type="entry name" value="GPCR_Rhodpsn"/>
</dbReference>
<evidence type="ECO:0000256" key="9">
    <source>
        <dbReference type="SAM" id="MobiDB-lite"/>
    </source>
</evidence>
<gene>
    <name evidence="12" type="ORF">niasHT_007921</name>
</gene>
<evidence type="ECO:0000313" key="13">
    <source>
        <dbReference type="Proteomes" id="UP001620626"/>
    </source>
</evidence>
<evidence type="ECO:0000256" key="7">
    <source>
        <dbReference type="ARBA" id="ARBA00023224"/>
    </source>
</evidence>
<feature type="compositionally biased region" description="Acidic residues" evidence="9">
    <location>
        <begin position="521"/>
        <end position="534"/>
    </location>
</feature>